<dbReference type="Gene3D" id="2.60.120.10">
    <property type="entry name" value="Jelly Rolls"/>
    <property type="match status" value="1"/>
</dbReference>
<feature type="transmembrane region" description="Helical" evidence="1">
    <location>
        <begin position="166"/>
        <end position="184"/>
    </location>
</feature>
<dbReference type="OrthoDB" id="2021138at2759"/>
<dbReference type="GO" id="GO:0098855">
    <property type="term" value="C:HCN channel complex"/>
    <property type="evidence" value="ECO:0007669"/>
    <property type="project" value="TreeGrafter"/>
</dbReference>
<feature type="transmembrane region" description="Helical" evidence="1">
    <location>
        <begin position="303"/>
        <end position="321"/>
    </location>
</feature>
<evidence type="ECO:0000313" key="4">
    <source>
        <dbReference type="Proteomes" id="UP000410492"/>
    </source>
</evidence>
<gene>
    <name evidence="3" type="ORF">CALMAC_LOCUS3730</name>
</gene>
<evidence type="ECO:0000313" key="3">
    <source>
        <dbReference type="EMBL" id="VEN39045.1"/>
    </source>
</evidence>
<reference evidence="3 4" key="1">
    <citation type="submission" date="2019-01" db="EMBL/GenBank/DDBJ databases">
        <authorList>
            <person name="Sayadi A."/>
        </authorList>
    </citation>
    <scope>NUCLEOTIDE SEQUENCE [LARGE SCALE GENOMIC DNA]</scope>
</reference>
<dbReference type="PANTHER" id="PTHR45689:SF14">
    <property type="entry name" value="CYCLIC NUCLEOTIDE-GATED CATION CHANNEL SUBUNIT A-LIKE PROTEIN"/>
    <property type="match status" value="1"/>
</dbReference>
<feature type="transmembrane region" description="Helical" evidence="1">
    <location>
        <begin position="91"/>
        <end position="110"/>
    </location>
</feature>
<dbReference type="Proteomes" id="UP000410492">
    <property type="component" value="Unassembled WGS sequence"/>
</dbReference>
<organism evidence="3 4">
    <name type="scientific">Callosobruchus maculatus</name>
    <name type="common">Southern cowpea weevil</name>
    <name type="synonym">Pulse bruchid</name>
    <dbReference type="NCBI Taxonomy" id="64391"/>
    <lineage>
        <taxon>Eukaryota</taxon>
        <taxon>Metazoa</taxon>
        <taxon>Ecdysozoa</taxon>
        <taxon>Arthropoda</taxon>
        <taxon>Hexapoda</taxon>
        <taxon>Insecta</taxon>
        <taxon>Pterygota</taxon>
        <taxon>Neoptera</taxon>
        <taxon>Endopterygota</taxon>
        <taxon>Coleoptera</taxon>
        <taxon>Polyphaga</taxon>
        <taxon>Cucujiformia</taxon>
        <taxon>Chrysomeloidea</taxon>
        <taxon>Chrysomelidae</taxon>
        <taxon>Bruchinae</taxon>
        <taxon>Bruchini</taxon>
        <taxon>Callosobruchus</taxon>
    </lineage>
</organism>
<dbReference type="InterPro" id="IPR051413">
    <property type="entry name" value="K/Na_HCN_channel"/>
</dbReference>
<feature type="domain" description="Cyclic nucleotide-binding" evidence="2">
    <location>
        <begin position="405"/>
        <end position="515"/>
    </location>
</feature>
<dbReference type="Gene3D" id="1.10.287.630">
    <property type="entry name" value="Helix hairpin bin"/>
    <property type="match status" value="1"/>
</dbReference>
<evidence type="ECO:0000259" key="2">
    <source>
        <dbReference type="PROSITE" id="PS50042"/>
    </source>
</evidence>
<keyword evidence="1" id="KW-1133">Transmembrane helix</keyword>
<protein>
    <recommendedName>
        <fullName evidence="2">Cyclic nucleotide-binding domain-containing protein</fullName>
    </recommendedName>
</protein>
<dbReference type="AlphaFoldDB" id="A0A653BTZ0"/>
<name>A0A653BTZ0_CALMS</name>
<dbReference type="SMART" id="SM00100">
    <property type="entry name" value="cNMP"/>
    <property type="match status" value="1"/>
</dbReference>
<dbReference type="PANTHER" id="PTHR45689">
    <property type="entry name" value="I[[H]] CHANNEL, ISOFORM E"/>
    <property type="match status" value="1"/>
</dbReference>
<sequence>MTSQKSFTNHRCELKEKSTIRGLHRLAPNASRWTKFKRWLRTLSLLSETNSRSLEFFANASSMRQELYRHAKSRYTYVIHPFSKMSYSMDLLFFSFWGIQLCILPVYFALRLVEEDIPLTPFIAHSMFIAQAIPFISFFFTGYIIHKTKTIILEPKEICRHYLRTFFIPDLIALVGPFAYNIATLRNHDIEGIFDITILCCYLVRLPSIKMTMQHIFLAAGLSKNATFIIGHLCTMPIMLHLMTALVITIPIILYADDYPDDSWLKQAQTGIIAYYSEGLLITCCYFFGVASTSKITVPNEEITLFLVSLLGRLYTLYVIADILRLSGLGNVSESRYENIMSNMDKYVKSLNLPPHLRLKMKSYCRYKLQGEYFNERQILQTLSSHIRTEICLHFAKKLLVSIPVFRLMPKKEIGSLLADMQNVIYSPGDKIIQVGDEMEFIYFINSGAVALYEGDLELFHYEDGDTIGDGGVTRAECFGNKHRYSYLAIEYTDIYKVHRDRFRQLLAENDEVRRYFEFRGNEKAEKFGALRKELKYGNDIISELNNRKILEKPKLKRHYVP</sequence>
<dbReference type="CDD" id="cd00038">
    <property type="entry name" value="CAP_ED"/>
    <property type="match status" value="1"/>
</dbReference>
<dbReference type="EMBL" id="CAACVG010005245">
    <property type="protein sequence ID" value="VEN39045.1"/>
    <property type="molecule type" value="Genomic_DNA"/>
</dbReference>
<dbReference type="SUPFAM" id="SSF51206">
    <property type="entry name" value="cAMP-binding domain-like"/>
    <property type="match status" value="1"/>
</dbReference>
<dbReference type="GO" id="GO:0003254">
    <property type="term" value="P:regulation of membrane depolarization"/>
    <property type="evidence" value="ECO:0007669"/>
    <property type="project" value="TreeGrafter"/>
</dbReference>
<dbReference type="GO" id="GO:0005249">
    <property type="term" value="F:voltage-gated potassium channel activity"/>
    <property type="evidence" value="ECO:0007669"/>
    <property type="project" value="TreeGrafter"/>
</dbReference>
<keyword evidence="1" id="KW-0812">Transmembrane</keyword>
<dbReference type="InterPro" id="IPR018490">
    <property type="entry name" value="cNMP-bd_dom_sf"/>
</dbReference>
<evidence type="ECO:0000256" key="1">
    <source>
        <dbReference type="SAM" id="Phobius"/>
    </source>
</evidence>
<feature type="transmembrane region" description="Helical" evidence="1">
    <location>
        <begin position="122"/>
        <end position="145"/>
    </location>
</feature>
<keyword evidence="1" id="KW-0472">Membrane</keyword>
<dbReference type="InterPro" id="IPR014710">
    <property type="entry name" value="RmlC-like_jellyroll"/>
</dbReference>
<accession>A0A653BTZ0</accession>
<feature type="transmembrane region" description="Helical" evidence="1">
    <location>
        <begin position="190"/>
        <end position="207"/>
    </location>
</feature>
<dbReference type="InterPro" id="IPR000595">
    <property type="entry name" value="cNMP-bd_dom"/>
</dbReference>
<proteinExistence type="predicted"/>
<dbReference type="Pfam" id="PF00027">
    <property type="entry name" value="cNMP_binding"/>
    <property type="match status" value="1"/>
</dbReference>
<dbReference type="GO" id="GO:0035725">
    <property type="term" value="P:sodium ion transmembrane transport"/>
    <property type="evidence" value="ECO:0007669"/>
    <property type="project" value="TreeGrafter"/>
</dbReference>
<dbReference type="PROSITE" id="PS50042">
    <property type="entry name" value="CNMP_BINDING_3"/>
    <property type="match status" value="1"/>
</dbReference>
<feature type="transmembrane region" description="Helical" evidence="1">
    <location>
        <begin position="273"/>
        <end position="291"/>
    </location>
</feature>
<feature type="transmembrane region" description="Helical" evidence="1">
    <location>
        <begin position="228"/>
        <end position="253"/>
    </location>
</feature>
<keyword evidence="4" id="KW-1185">Reference proteome</keyword>